<dbReference type="GO" id="GO:0047936">
    <property type="term" value="F:glucose 1-dehydrogenase [NAD(P)+] activity"/>
    <property type="evidence" value="ECO:0007669"/>
    <property type="project" value="UniProtKB-EC"/>
</dbReference>
<keyword evidence="3" id="KW-0520">NAD</keyword>
<dbReference type="PRINTS" id="PR00081">
    <property type="entry name" value="GDHRDH"/>
</dbReference>
<accession>A0A6N9TDB1</accession>
<comment type="caution">
    <text evidence="5">The sequence shown here is derived from an EMBL/GenBank/DDBJ whole genome shotgun (WGS) entry which is preliminary data.</text>
</comment>
<dbReference type="PRINTS" id="PR00080">
    <property type="entry name" value="SDRFAMILY"/>
</dbReference>
<evidence type="ECO:0000256" key="3">
    <source>
        <dbReference type="ARBA" id="ARBA00023027"/>
    </source>
</evidence>
<feature type="domain" description="Ketoreductase" evidence="4">
    <location>
        <begin position="6"/>
        <end position="189"/>
    </location>
</feature>
<dbReference type="EMBL" id="JAAAMG010000021">
    <property type="protein sequence ID" value="NDW06858.1"/>
    <property type="molecule type" value="Genomic_DNA"/>
</dbReference>
<dbReference type="AlphaFoldDB" id="A0A6N9TDB1"/>
<evidence type="ECO:0000259" key="4">
    <source>
        <dbReference type="SMART" id="SM00822"/>
    </source>
</evidence>
<evidence type="ECO:0000313" key="6">
    <source>
        <dbReference type="Proteomes" id="UP000469011"/>
    </source>
</evidence>
<dbReference type="PANTHER" id="PTHR24321">
    <property type="entry name" value="DEHYDROGENASES, SHORT CHAIN"/>
    <property type="match status" value="1"/>
</dbReference>
<dbReference type="PROSITE" id="PS00061">
    <property type="entry name" value="ADH_SHORT"/>
    <property type="match status" value="1"/>
</dbReference>
<dbReference type="SUPFAM" id="SSF51735">
    <property type="entry name" value="NAD(P)-binding Rossmann-fold domains"/>
    <property type="match status" value="1"/>
</dbReference>
<dbReference type="Proteomes" id="UP000469011">
    <property type="component" value="Unassembled WGS sequence"/>
</dbReference>
<organism evidence="5 6">
    <name type="scientific">Jiella pacifica</name>
    <dbReference type="NCBI Taxonomy" id="2696469"/>
    <lineage>
        <taxon>Bacteria</taxon>
        <taxon>Pseudomonadati</taxon>
        <taxon>Pseudomonadota</taxon>
        <taxon>Alphaproteobacteria</taxon>
        <taxon>Hyphomicrobiales</taxon>
        <taxon>Aurantimonadaceae</taxon>
        <taxon>Jiella</taxon>
    </lineage>
</organism>
<name>A0A6N9TDB1_9HYPH</name>
<dbReference type="NCBIfam" id="NF005559">
    <property type="entry name" value="PRK07231.1"/>
    <property type="match status" value="1"/>
</dbReference>
<dbReference type="InterPro" id="IPR036291">
    <property type="entry name" value="NAD(P)-bd_dom_sf"/>
</dbReference>
<dbReference type="EC" id="1.1.1.47" evidence="5"/>
<dbReference type="PANTHER" id="PTHR24321:SF8">
    <property type="entry name" value="ESTRADIOL 17-BETA-DEHYDROGENASE 8-RELATED"/>
    <property type="match status" value="1"/>
</dbReference>
<comment type="similarity">
    <text evidence="1">Belongs to the short-chain dehydrogenases/reductases (SDR) family.</text>
</comment>
<dbReference type="Pfam" id="PF13561">
    <property type="entry name" value="adh_short_C2"/>
    <property type="match status" value="1"/>
</dbReference>
<evidence type="ECO:0000313" key="5">
    <source>
        <dbReference type="EMBL" id="NDW06858.1"/>
    </source>
</evidence>
<gene>
    <name evidence="5" type="ORF">GTK09_20805</name>
</gene>
<dbReference type="Gene3D" id="3.40.50.720">
    <property type="entry name" value="NAD(P)-binding Rossmann-like Domain"/>
    <property type="match status" value="1"/>
</dbReference>
<proteinExistence type="inferred from homology"/>
<evidence type="ECO:0000256" key="2">
    <source>
        <dbReference type="ARBA" id="ARBA00023002"/>
    </source>
</evidence>
<dbReference type="RefSeq" id="WP_163465317.1">
    <property type="nucleotide sequence ID" value="NZ_JAAAMG010000021.1"/>
</dbReference>
<keyword evidence="2 5" id="KW-0560">Oxidoreductase</keyword>
<dbReference type="InterPro" id="IPR057326">
    <property type="entry name" value="KR_dom"/>
</dbReference>
<dbReference type="SMART" id="SM00822">
    <property type="entry name" value="PKS_KR"/>
    <property type="match status" value="1"/>
</dbReference>
<reference evidence="5 6" key="1">
    <citation type="submission" date="2020-01" db="EMBL/GenBank/DDBJ databases">
        <title>Jiella pacifica sp. nov.</title>
        <authorList>
            <person name="Xue Z."/>
            <person name="Zhu S."/>
            <person name="Chen J."/>
            <person name="Yang J."/>
        </authorList>
    </citation>
    <scope>NUCLEOTIDE SEQUENCE [LARGE SCALE GENOMIC DNA]</scope>
    <source>
        <strain evidence="5 6">40Bstr34</strain>
    </source>
</reference>
<sequence>MALDGRVAIVTGGAKGIGYAVARRFLHDGAKVVIADTDEKAGNLAAEELGDLGDVIAVGCNVAERLDVHNLLAAALDRFGDVDILVNNAGIVHKADFLELDEADFSRVLDVNLKGAFLCGQAVARHLVEKVKDGGPAGAIVNVSSVNAVFALADQVAYSVSKGGINQLTKVMALSLAPHGIRVNAVGPGSIMTDLLKGVVSDEAAIRTVLSRTPLGRIGEPREIAAIASFLASDEASYITGQTIYADGGRMPLNYTVKVGPRDEE</sequence>
<keyword evidence="6" id="KW-1185">Reference proteome</keyword>
<dbReference type="InterPro" id="IPR020904">
    <property type="entry name" value="Sc_DH/Rdtase_CS"/>
</dbReference>
<dbReference type="InterPro" id="IPR002347">
    <property type="entry name" value="SDR_fam"/>
</dbReference>
<evidence type="ECO:0000256" key="1">
    <source>
        <dbReference type="ARBA" id="ARBA00006484"/>
    </source>
</evidence>
<protein>
    <submittedName>
        <fullName evidence="5">Glucose 1-dehydrogenase</fullName>
        <ecNumber evidence="5">1.1.1.47</ecNumber>
    </submittedName>
</protein>
<dbReference type="FunFam" id="3.40.50.720:FF:000084">
    <property type="entry name" value="Short-chain dehydrogenase reductase"/>
    <property type="match status" value="1"/>
</dbReference>